<keyword evidence="1" id="KW-0812">Transmembrane</keyword>
<protein>
    <submittedName>
        <fullName evidence="2">Uncharacterized protein</fullName>
    </submittedName>
</protein>
<evidence type="ECO:0000313" key="3">
    <source>
        <dbReference type="Proteomes" id="UP000297245"/>
    </source>
</evidence>
<feature type="transmembrane region" description="Helical" evidence="1">
    <location>
        <begin position="76"/>
        <end position="93"/>
    </location>
</feature>
<keyword evidence="1" id="KW-1133">Transmembrane helix</keyword>
<keyword evidence="3" id="KW-1185">Reference proteome</keyword>
<accession>A0A4S8MCX0</accession>
<reference evidence="2 3" key="1">
    <citation type="journal article" date="2019" name="Nat. Ecol. Evol.">
        <title>Megaphylogeny resolves global patterns of mushroom evolution.</title>
        <authorList>
            <person name="Varga T."/>
            <person name="Krizsan K."/>
            <person name="Foldi C."/>
            <person name="Dima B."/>
            <person name="Sanchez-Garcia M."/>
            <person name="Sanchez-Ramirez S."/>
            <person name="Szollosi G.J."/>
            <person name="Szarkandi J.G."/>
            <person name="Papp V."/>
            <person name="Albert L."/>
            <person name="Andreopoulos W."/>
            <person name="Angelini C."/>
            <person name="Antonin V."/>
            <person name="Barry K.W."/>
            <person name="Bougher N.L."/>
            <person name="Buchanan P."/>
            <person name="Buyck B."/>
            <person name="Bense V."/>
            <person name="Catcheside P."/>
            <person name="Chovatia M."/>
            <person name="Cooper J."/>
            <person name="Damon W."/>
            <person name="Desjardin D."/>
            <person name="Finy P."/>
            <person name="Geml J."/>
            <person name="Haridas S."/>
            <person name="Hughes K."/>
            <person name="Justo A."/>
            <person name="Karasinski D."/>
            <person name="Kautmanova I."/>
            <person name="Kiss B."/>
            <person name="Kocsube S."/>
            <person name="Kotiranta H."/>
            <person name="LaButti K.M."/>
            <person name="Lechner B.E."/>
            <person name="Liimatainen K."/>
            <person name="Lipzen A."/>
            <person name="Lukacs Z."/>
            <person name="Mihaltcheva S."/>
            <person name="Morgado L.N."/>
            <person name="Niskanen T."/>
            <person name="Noordeloos M.E."/>
            <person name="Ohm R.A."/>
            <person name="Ortiz-Santana B."/>
            <person name="Ovrebo C."/>
            <person name="Racz N."/>
            <person name="Riley R."/>
            <person name="Savchenko A."/>
            <person name="Shiryaev A."/>
            <person name="Soop K."/>
            <person name="Spirin V."/>
            <person name="Szebenyi C."/>
            <person name="Tomsovsky M."/>
            <person name="Tulloss R.E."/>
            <person name="Uehling J."/>
            <person name="Grigoriev I.V."/>
            <person name="Vagvolgyi C."/>
            <person name="Papp T."/>
            <person name="Martin F.M."/>
            <person name="Miettinen O."/>
            <person name="Hibbett D.S."/>
            <person name="Nagy L.G."/>
        </authorList>
    </citation>
    <scope>NUCLEOTIDE SEQUENCE [LARGE SCALE GENOMIC DNA]</scope>
    <source>
        <strain evidence="2 3">CBS 962.96</strain>
    </source>
</reference>
<sequence>MYLKHDDSLGDFSGFLKAVALLPPLHDQLDSRDAQLYERLIQSELQGDVFNVAEPELQLEGRRPGRIAEKFLSQRRLLMLITLFILVVSLWLSDS</sequence>
<dbReference type="EMBL" id="ML179111">
    <property type="protein sequence ID" value="THU99908.1"/>
    <property type="molecule type" value="Genomic_DNA"/>
</dbReference>
<gene>
    <name evidence="2" type="ORF">K435DRAFT_776780</name>
</gene>
<evidence type="ECO:0000313" key="2">
    <source>
        <dbReference type="EMBL" id="THU99908.1"/>
    </source>
</evidence>
<keyword evidence="1" id="KW-0472">Membrane</keyword>
<dbReference type="AlphaFoldDB" id="A0A4S8MCX0"/>
<name>A0A4S8MCX0_DENBC</name>
<proteinExistence type="predicted"/>
<evidence type="ECO:0000256" key="1">
    <source>
        <dbReference type="SAM" id="Phobius"/>
    </source>
</evidence>
<dbReference type="Proteomes" id="UP000297245">
    <property type="component" value="Unassembled WGS sequence"/>
</dbReference>
<organism evidence="2 3">
    <name type="scientific">Dendrothele bispora (strain CBS 962.96)</name>
    <dbReference type="NCBI Taxonomy" id="1314807"/>
    <lineage>
        <taxon>Eukaryota</taxon>
        <taxon>Fungi</taxon>
        <taxon>Dikarya</taxon>
        <taxon>Basidiomycota</taxon>
        <taxon>Agaricomycotina</taxon>
        <taxon>Agaricomycetes</taxon>
        <taxon>Agaricomycetidae</taxon>
        <taxon>Agaricales</taxon>
        <taxon>Agaricales incertae sedis</taxon>
        <taxon>Dendrothele</taxon>
    </lineage>
</organism>